<feature type="transmembrane region" description="Helical" evidence="1">
    <location>
        <begin position="81"/>
        <end position="99"/>
    </location>
</feature>
<dbReference type="Proteomes" id="UP001642360">
    <property type="component" value="Unassembled WGS sequence"/>
</dbReference>
<evidence type="ECO:0000313" key="3">
    <source>
        <dbReference type="Proteomes" id="UP001642360"/>
    </source>
</evidence>
<keyword evidence="1" id="KW-1133">Transmembrane helix</keyword>
<reference evidence="2 3" key="1">
    <citation type="submission" date="2024-02" db="EMBL/GenBank/DDBJ databases">
        <authorList>
            <person name="Vignale AGUSTIN F."/>
            <person name="Sosa J E."/>
            <person name="Modenutti C."/>
        </authorList>
    </citation>
    <scope>NUCLEOTIDE SEQUENCE [LARGE SCALE GENOMIC DNA]</scope>
</reference>
<dbReference type="EMBL" id="CAUOFW020000984">
    <property type="protein sequence ID" value="CAK9139749.1"/>
    <property type="molecule type" value="Genomic_DNA"/>
</dbReference>
<sequence length="100" mass="11230">MKITKIKTQREREVPVTKAGWIGLVLVAVVFGCCGRPILWWRKTSAGLVEERWRSGGCWALRVADLVSTSLVGSKIKWRSLISNSYGGLVVVVVVEWWIC</sequence>
<dbReference type="PROSITE" id="PS51257">
    <property type="entry name" value="PROKAR_LIPOPROTEIN"/>
    <property type="match status" value="1"/>
</dbReference>
<dbReference type="AlphaFoldDB" id="A0ABC8R9Y8"/>
<proteinExistence type="predicted"/>
<keyword evidence="1" id="KW-0812">Transmembrane</keyword>
<evidence type="ECO:0008006" key="4">
    <source>
        <dbReference type="Google" id="ProtNLM"/>
    </source>
</evidence>
<feature type="transmembrane region" description="Helical" evidence="1">
    <location>
        <begin position="21"/>
        <end position="41"/>
    </location>
</feature>
<gene>
    <name evidence="2" type="ORF">ILEXP_LOCUS7149</name>
</gene>
<keyword evidence="1" id="KW-0472">Membrane</keyword>
<protein>
    <recommendedName>
        <fullName evidence="4">Transmembrane protein</fullName>
    </recommendedName>
</protein>
<comment type="caution">
    <text evidence="2">The sequence shown here is derived from an EMBL/GenBank/DDBJ whole genome shotgun (WGS) entry which is preliminary data.</text>
</comment>
<evidence type="ECO:0000256" key="1">
    <source>
        <dbReference type="SAM" id="Phobius"/>
    </source>
</evidence>
<keyword evidence="3" id="KW-1185">Reference proteome</keyword>
<organism evidence="2 3">
    <name type="scientific">Ilex paraguariensis</name>
    <name type="common">yerba mate</name>
    <dbReference type="NCBI Taxonomy" id="185542"/>
    <lineage>
        <taxon>Eukaryota</taxon>
        <taxon>Viridiplantae</taxon>
        <taxon>Streptophyta</taxon>
        <taxon>Embryophyta</taxon>
        <taxon>Tracheophyta</taxon>
        <taxon>Spermatophyta</taxon>
        <taxon>Magnoliopsida</taxon>
        <taxon>eudicotyledons</taxon>
        <taxon>Gunneridae</taxon>
        <taxon>Pentapetalae</taxon>
        <taxon>asterids</taxon>
        <taxon>campanulids</taxon>
        <taxon>Aquifoliales</taxon>
        <taxon>Aquifoliaceae</taxon>
        <taxon>Ilex</taxon>
    </lineage>
</organism>
<accession>A0ABC8R9Y8</accession>
<evidence type="ECO:0000313" key="2">
    <source>
        <dbReference type="EMBL" id="CAK9139749.1"/>
    </source>
</evidence>
<name>A0ABC8R9Y8_9AQUA</name>